<dbReference type="KEGG" id="spib:G8759_20070"/>
<reference evidence="1 2" key="1">
    <citation type="submission" date="2020-03" db="EMBL/GenBank/DDBJ databases">
        <authorList>
            <person name="Kim M.K."/>
        </authorList>
    </citation>
    <scope>NUCLEOTIDE SEQUENCE [LARGE SCALE GENOMIC DNA]</scope>
    <source>
        <strain evidence="1 2">BT328</strain>
    </source>
</reference>
<evidence type="ECO:0000313" key="2">
    <source>
        <dbReference type="Proteomes" id="UP000501802"/>
    </source>
</evidence>
<dbReference type="RefSeq" id="WP_167211431.1">
    <property type="nucleotide sequence ID" value="NZ_CP050063.1"/>
</dbReference>
<accession>A0A6G9AQY8</accession>
<dbReference type="Proteomes" id="UP000501802">
    <property type="component" value="Chromosome"/>
</dbReference>
<dbReference type="AlphaFoldDB" id="A0A6G9AQY8"/>
<dbReference type="EMBL" id="CP050063">
    <property type="protein sequence ID" value="QIP14749.1"/>
    <property type="molecule type" value="Genomic_DNA"/>
</dbReference>
<name>A0A6G9AQY8_9BACT</name>
<evidence type="ECO:0000313" key="1">
    <source>
        <dbReference type="EMBL" id="QIP14749.1"/>
    </source>
</evidence>
<organism evidence="1 2">
    <name type="scientific">Spirosoma aureum</name>
    <dbReference type="NCBI Taxonomy" id="2692134"/>
    <lineage>
        <taxon>Bacteria</taxon>
        <taxon>Pseudomonadati</taxon>
        <taxon>Bacteroidota</taxon>
        <taxon>Cytophagia</taxon>
        <taxon>Cytophagales</taxon>
        <taxon>Cytophagaceae</taxon>
        <taxon>Spirosoma</taxon>
    </lineage>
</organism>
<proteinExistence type="predicted"/>
<protein>
    <submittedName>
        <fullName evidence="1">Uncharacterized protein</fullName>
    </submittedName>
</protein>
<gene>
    <name evidence="1" type="ORF">G8759_20070</name>
</gene>
<keyword evidence="2" id="KW-1185">Reference proteome</keyword>
<sequence>MNTLELYIKGKLHRFSGPSSWSELSNQQAVSLMRLRAQVQTKPETLFVAIKLLYGMNHRQQQWLFDERFLRRKKLDEESILLTLDMGQQLLDSLDWIGQDDSAASFPASFQLYDYQFGTPRIWLKRLLHKQRYAGPKAALSSCTFAEFMFADKAFREGKLALMAAILYRPVLIDAPEEPQPLDRDGIEARARLFARLDAALLERIAFAYGSTLLLLQRSFGLVFPQKTESDTTAKKSKKAGNWLDVAIGMAKLDVTKVALVEKTNLYLALKVLNEQLWQAEEMERQLEKMKTK</sequence>